<dbReference type="Proteomes" id="UP000663882">
    <property type="component" value="Unassembled WGS sequence"/>
</dbReference>
<dbReference type="PROSITE" id="PS50826">
    <property type="entry name" value="RUN"/>
    <property type="match status" value="1"/>
</dbReference>
<evidence type="ECO:0000256" key="3">
    <source>
        <dbReference type="ARBA" id="ARBA00022833"/>
    </source>
</evidence>
<dbReference type="InterPro" id="IPR013083">
    <property type="entry name" value="Znf_RING/FYVE/PHD"/>
</dbReference>
<feature type="domain" description="RUN" evidence="7">
    <location>
        <begin position="46"/>
        <end position="182"/>
    </location>
</feature>
<proteinExistence type="predicted"/>
<dbReference type="EMBL" id="CAJNOU010006228">
    <property type="protein sequence ID" value="CAF1499798.1"/>
    <property type="molecule type" value="Genomic_DNA"/>
</dbReference>
<feature type="coiled-coil region" evidence="5">
    <location>
        <begin position="325"/>
        <end position="479"/>
    </location>
</feature>
<reference evidence="8" key="1">
    <citation type="submission" date="2021-02" db="EMBL/GenBank/DDBJ databases">
        <authorList>
            <person name="Nowell W R."/>
        </authorList>
    </citation>
    <scope>NUCLEOTIDE SEQUENCE</scope>
</reference>
<accession>A0A814BMC1</accession>
<evidence type="ECO:0000259" key="6">
    <source>
        <dbReference type="PROSITE" id="PS50178"/>
    </source>
</evidence>
<keyword evidence="5" id="KW-0175">Coiled coil</keyword>
<evidence type="ECO:0000313" key="8">
    <source>
        <dbReference type="EMBL" id="CAF0929447.1"/>
    </source>
</evidence>
<evidence type="ECO:0000259" key="7">
    <source>
        <dbReference type="PROSITE" id="PS50826"/>
    </source>
</evidence>
<gene>
    <name evidence="10" type="ORF">FNK824_LOCUS6247</name>
    <name evidence="11" type="ORF">OTI717_LOCUS11629</name>
    <name evidence="8" type="ORF">RFH988_LOCUS10455</name>
    <name evidence="9" type="ORF">SEV965_LOCUS36008</name>
</gene>
<dbReference type="Proteomes" id="UP000663889">
    <property type="component" value="Unassembled WGS sequence"/>
</dbReference>
<dbReference type="InterPro" id="IPR017455">
    <property type="entry name" value="Znf_FYVE-rel"/>
</dbReference>
<organism evidence="8 12">
    <name type="scientific">Rotaria sordida</name>
    <dbReference type="NCBI Taxonomy" id="392033"/>
    <lineage>
        <taxon>Eukaryota</taxon>
        <taxon>Metazoa</taxon>
        <taxon>Spiralia</taxon>
        <taxon>Gnathifera</taxon>
        <taxon>Rotifera</taxon>
        <taxon>Eurotatoria</taxon>
        <taxon>Bdelloidea</taxon>
        <taxon>Philodinida</taxon>
        <taxon>Philodinidae</taxon>
        <taxon>Rotaria</taxon>
    </lineage>
</organism>
<evidence type="ECO:0000313" key="10">
    <source>
        <dbReference type="EMBL" id="CAF3655717.1"/>
    </source>
</evidence>
<dbReference type="Gene3D" id="1.20.58.900">
    <property type="match status" value="1"/>
</dbReference>
<dbReference type="InterPro" id="IPR004012">
    <property type="entry name" value="Run_dom"/>
</dbReference>
<dbReference type="InterPro" id="IPR037213">
    <property type="entry name" value="Run_dom_sf"/>
</dbReference>
<dbReference type="SMART" id="SM00064">
    <property type="entry name" value="FYVE"/>
    <property type="match status" value="1"/>
</dbReference>
<dbReference type="Proteomes" id="UP000663874">
    <property type="component" value="Unassembled WGS sequence"/>
</dbReference>
<dbReference type="PROSITE" id="PS50178">
    <property type="entry name" value="ZF_FYVE"/>
    <property type="match status" value="1"/>
</dbReference>
<comment type="caution">
    <text evidence="8">The sequence shown here is derived from an EMBL/GenBank/DDBJ whole genome shotgun (WGS) entry which is preliminary data.</text>
</comment>
<dbReference type="Gene3D" id="3.30.40.10">
    <property type="entry name" value="Zinc/RING finger domain, C3HC4 (zinc finger)"/>
    <property type="match status" value="1"/>
</dbReference>
<dbReference type="OrthoDB" id="660555at2759"/>
<dbReference type="SUPFAM" id="SSF57903">
    <property type="entry name" value="FYVE/PHD zinc finger"/>
    <property type="match status" value="1"/>
</dbReference>
<sequence>MSTQDIHKLSSVLRSIEIIEEKTNILQSEYTTSINENDNLHPTIIDDTNIHLQIFFQHFEQLLQIDLKNRISLLNNNNNKRNYWNFFSVALKESKALYDTVLYVLNSQEVKTSVGRGRLFLRFCLQNHRLGDVIQQSFMTTKIVNQFYIDESFWTVPKYVDRIIQALYQLNDLRYDLLSNSQYQLDVCWPTTESLENRSKTISDPVSRMRTNSVSSFLSMNSVDSQSHISIVPEISASIPITATLFRNLESSINDGSSTQSLSSADEDPENTLPYWKQKCQELEMQLQEIHSSKSISSNTVEIQCSMNEDNQIDNSNESIDNEVLNKLNNENEQLQTQIDILQEEIKTLNLQLSSISLQRSTTADKIKDYENDITKYQSLIENKDGLLNELQQKLDEQTNRLQLIQEQHLSYSNEQNKQIELLKIELEKSTKLLENERILMENERIKQNNIQEQLEASLNEKTLDFEEMKRRLVKAIREKADLFNSLHSYEMKLEEEQSRKWVPDEDVLNCTKCNTVFGWTVRKHHCRRCQKIFCHNCSNNWIQGSKINSPQYRICDYCNEKLLKESLTPNDIINIDIINNRETKDDIDLQFEVRAERLPSTTDIQPTS</sequence>
<name>A0A814BMC1_9BILA</name>
<dbReference type="PANTHER" id="PTHR46753:SF2">
    <property type="entry name" value="FYVE AND COILED-COIL DOMAIN-CONTAINING PROTEIN 1"/>
    <property type="match status" value="1"/>
</dbReference>
<keyword evidence="2 4" id="KW-0863">Zinc-finger</keyword>
<dbReference type="EMBL" id="CAJOBE010000534">
    <property type="protein sequence ID" value="CAF3655717.1"/>
    <property type="molecule type" value="Genomic_DNA"/>
</dbReference>
<evidence type="ECO:0000256" key="1">
    <source>
        <dbReference type="ARBA" id="ARBA00022723"/>
    </source>
</evidence>
<protein>
    <recommendedName>
        <fullName evidence="13">FYVE-type domain-containing protein</fullName>
    </recommendedName>
</protein>
<evidence type="ECO:0008006" key="13">
    <source>
        <dbReference type="Google" id="ProtNLM"/>
    </source>
</evidence>
<dbReference type="GO" id="GO:0008270">
    <property type="term" value="F:zinc ion binding"/>
    <property type="evidence" value="ECO:0007669"/>
    <property type="project" value="UniProtKB-KW"/>
</dbReference>
<dbReference type="Pfam" id="PF02759">
    <property type="entry name" value="RUN"/>
    <property type="match status" value="1"/>
</dbReference>
<evidence type="ECO:0000313" key="12">
    <source>
        <dbReference type="Proteomes" id="UP000663882"/>
    </source>
</evidence>
<dbReference type="EMBL" id="CAJNOO010000391">
    <property type="protein sequence ID" value="CAF0929447.1"/>
    <property type="molecule type" value="Genomic_DNA"/>
</dbReference>
<evidence type="ECO:0000313" key="11">
    <source>
        <dbReference type="EMBL" id="CAF3687240.1"/>
    </source>
</evidence>
<evidence type="ECO:0000256" key="5">
    <source>
        <dbReference type="SAM" id="Coils"/>
    </source>
</evidence>
<dbReference type="SUPFAM" id="SSF140741">
    <property type="entry name" value="RUN domain-like"/>
    <property type="match status" value="1"/>
</dbReference>
<dbReference type="InterPro" id="IPR011011">
    <property type="entry name" value="Znf_FYVE_PHD"/>
</dbReference>
<dbReference type="AlphaFoldDB" id="A0A814BMC1"/>
<keyword evidence="3" id="KW-0862">Zinc</keyword>
<dbReference type="InterPro" id="IPR000306">
    <property type="entry name" value="Znf_FYVE"/>
</dbReference>
<feature type="domain" description="FYVE-type" evidence="6">
    <location>
        <begin position="505"/>
        <end position="564"/>
    </location>
</feature>
<keyword evidence="1" id="KW-0479">Metal-binding</keyword>
<evidence type="ECO:0000256" key="2">
    <source>
        <dbReference type="ARBA" id="ARBA00022771"/>
    </source>
</evidence>
<dbReference type="EMBL" id="CAJOAX010001116">
    <property type="protein sequence ID" value="CAF3687240.1"/>
    <property type="molecule type" value="Genomic_DNA"/>
</dbReference>
<evidence type="ECO:0000256" key="4">
    <source>
        <dbReference type="PROSITE-ProRule" id="PRU00091"/>
    </source>
</evidence>
<dbReference type="Pfam" id="PF01363">
    <property type="entry name" value="FYVE"/>
    <property type="match status" value="1"/>
</dbReference>
<dbReference type="Proteomes" id="UP000663823">
    <property type="component" value="Unassembled WGS sequence"/>
</dbReference>
<dbReference type="PANTHER" id="PTHR46753">
    <property type="entry name" value="FYVE AND COILED-COIL DOMAIN-CONTAINING PROTEIN 1"/>
    <property type="match status" value="1"/>
</dbReference>
<evidence type="ECO:0000313" key="9">
    <source>
        <dbReference type="EMBL" id="CAF1499798.1"/>
    </source>
</evidence>